<organism evidence="2 3">
    <name type="scientific">Streptomyces halstedii</name>
    <dbReference type="NCBI Taxonomy" id="1944"/>
    <lineage>
        <taxon>Bacteria</taxon>
        <taxon>Bacillati</taxon>
        <taxon>Actinomycetota</taxon>
        <taxon>Actinomycetes</taxon>
        <taxon>Kitasatosporales</taxon>
        <taxon>Streptomycetaceae</taxon>
        <taxon>Streptomyces</taxon>
    </lineage>
</organism>
<evidence type="ECO:0000313" key="3">
    <source>
        <dbReference type="Proteomes" id="UP000471293"/>
    </source>
</evidence>
<name>A0A6N9UAR4_STRHA</name>
<accession>A0A6N9UAR4</accession>
<gene>
    <name evidence="2" type="ORF">G3I29_36610</name>
</gene>
<feature type="region of interest" description="Disordered" evidence="1">
    <location>
        <begin position="37"/>
        <end position="73"/>
    </location>
</feature>
<dbReference type="RefSeq" id="WP_164350906.1">
    <property type="nucleotide sequence ID" value="NZ_JAAGLQ010000750.1"/>
</dbReference>
<dbReference type="EMBL" id="JAAGLQ010000750">
    <property type="protein sequence ID" value="NEA20861.1"/>
    <property type="molecule type" value="Genomic_DNA"/>
</dbReference>
<protein>
    <submittedName>
        <fullName evidence="2">Uncharacterized protein</fullName>
    </submittedName>
</protein>
<proteinExistence type="predicted"/>
<evidence type="ECO:0000313" key="2">
    <source>
        <dbReference type="EMBL" id="NEA20861.1"/>
    </source>
</evidence>
<dbReference type="Proteomes" id="UP000471293">
    <property type="component" value="Unassembled WGS sequence"/>
</dbReference>
<sequence length="73" mass="7902">MNTFLSYLSTAVLFALVLLPALVGAARERRIDRALREAERGRAAKPPGTADAARPVVVTRRPPVRHGAKAQRA</sequence>
<feature type="compositionally biased region" description="Basic residues" evidence="1">
    <location>
        <begin position="62"/>
        <end position="73"/>
    </location>
</feature>
<dbReference type="AlphaFoldDB" id="A0A6N9UAR4"/>
<comment type="caution">
    <text evidence="2">The sequence shown here is derived from an EMBL/GenBank/DDBJ whole genome shotgun (WGS) entry which is preliminary data.</text>
</comment>
<evidence type="ECO:0000256" key="1">
    <source>
        <dbReference type="SAM" id="MobiDB-lite"/>
    </source>
</evidence>
<reference evidence="2 3" key="1">
    <citation type="submission" date="2020-01" db="EMBL/GenBank/DDBJ databases">
        <title>Insect and environment-associated Actinomycetes.</title>
        <authorList>
            <person name="Currrie C."/>
            <person name="Chevrette M."/>
            <person name="Carlson C."/>
            <person name="Stubbendieck R."/>
            <person name="Wendt-Pienkowski E."/>
        </authorList>
    </citation>
    <scope>NUCLEOTIDE SEQUENCE [LARGE SCALE GENOMIC DNA]</scope>
    <source>
        <strain evidence="2 3">SID11342</strain>
    </source>
</reference>